<accession>A0A859QW14</accession>
<dbReference type="RefSeq" id="WP_180941437.1">
    <property type="nucleotide sequence ID" value="NZ_CP041238.1"/>
</dbReference>
<dbReference type="InterPro" id="IPR036653">
    <property type="entry name" value="CinA-like_C"/>
</dbReference>
<evidence type="ECO:0000259" key="1">
    <source>
        <dbReference type="Pfam" id="PF02464"/>
    </source>
</evidence>
<dbReference type="Proteomes" id="UP000510721">
    <property type="component" value="Chromosome"/>
</dbReference>
<evidence type="ECO:0000313" key="2">
    <source>
        <dbReference type="EMBL" id="QLL63739.1"/>
    </source>
</evidence>
<dbReference type="KEGG" id="emx:FKV68_07830"/>
<dbReference type="InterPro" id="IPR008136">
    <property type="entry name" value="CinA_C"/>
</dbReference>
<evidence type="ECO:0000313" key="3">
    <source>
        <dbReference type="Proteomes" id="UP000510721"/>
    </source>
</evidence>
<feature type="domain" description="CinA C-terminal" evidence="1">
    <location>
        <begin position="8"/>
        <end position="160"/>
    </location>
</feature>
<sequence length="165" mass="17052">MWPADIEQKAREIVTDLTARNLKLATAESCTGGLIAGALTEVAGSSLVVDRGFVTYSNDAKIQMLGIELATLAAHGAVSRETAVEMARGAVSHSGADIAVAVTGVAGPGGGSLEKPVGLVYFAAASRNGATLHKEMRYGDIGRDVVRMSAVRTAFELLEAISHQA</sequence>
<dbReference type="Gene3D" id="3.90.950.20">
    <property type="entry name" value="CinA-like"/>
    <property type="match status" value="1"/>
</dbReference>
<name>A0A859QW14_9HYPH</name>
<gene>
    <name evidence="2" type="ORF">FKV68_07830</name>
</gene>
<protein>
    <submittedName>
        <fullName evidence="2">CinA family protein</fullName>
    </submittedName>
</protein>
<dbReference type="NCBIfam" id="TIGR00199">
    <property type="entry name" value="PncC_domain"/>
    <property type="match status" value="1"/>
</dbReference>
<dbReference type="SUPFAM" id="SSF142433">
    <property type="entry name" value="CinA-like"/>
    <property type="match status" value="1"/>
</dbReference>
<dbReference type="Pfam" id="PF02464">
    <property type="entry name" value="CinA"/>
    <property type="match status" value="1"/>
</dbReference>
<dbReference type="EMBL" id="CP041238">
    <property type="protein sequence ID" value="QLL63739.1"/>
    <property type="molecule type" value="Genomic_DNA"/>
</dbReference>
<proteinExistence type="predicted"/>
<keyword evidence="3" id="KW-1185">Reference proteome</keyword>
<organism evidence="2 3">
    <name type="scientific">Sinorhizobium mexicanum</name>
    <dbReference type="NCBI Taxonomy" id="375549"/>
    <lineage>
        <taxon>Bacteria</taxon>
        <taxon>Pseudomonadati</taxon>
        <taxon>Pseudomonadota</taxon>
        <taxon>Alphaproteobacteria</taxon>
        <taxon>Hyphomicrobiales</taxon>
        <taxon>Rhizobiaceae</taxon>
        <taxon>Sinorhizobium/Ensifer group</taxon>
        <taxon>Sinorhizobium</taxon>
    </lineage>
</organism>
<reference evidence="2 3" key="1">
    <citation type="submission" date="2019-06" db="EMBL/GenBank/DDBJ databases">
        <title>Complete genome sequence of Ensifer mexicanus ITTG R7 isolated from nodules of Acacia angustissima (Mill.) Kuntze.</title>
        <authorList>
            <person name="Rincon-Rosales R."/>
            <person name="Rogel M.A."/>
            <person name="Guerrero G."/>
            <person name="Rincon-Molina C.I."/>
            <person name="Lopez-Lopez A."/>
            <person name="Martinez-Romero E."/>
        </authorList>
    </citation>
    <scope>NUCLEOTIDE SEQUENCE [LARGE SCALE GENOMIC DNA]</scope>
    <source>
        <strain evidence="2 3">ITTG R7</strain>
    </source>
</reference>
<dbReference type="AlphaFoldDB" id="A0A859QW14"/>